<dbReference type="InterPro" id="IPR023796">
    <property type="entry name" value="Serpin_dom"/>
</dbReference>
<organism evidence="3 4">
    <name type="scientific">Eleusine coracana subsp. coracana</name>
    <dbReference type="NCBI Taxonomy" id="191504"/>
    <lineage>
        <taxon>Eukaryota</taxon>
        <taxon>Viridiplantae</taxon>
        <taxon>Streptophyta</taxon>
        <taxon>Embryophyta</taxon>
        <taxon>Tracheophyta</taxon>
        <taxon>Spermatophyta</taxon>
        <taxon>Magnoliopsida</taxon>
        <taxon>Liliopsida</taxon>
        <taxon>Poales</taxon>
        <taxon>Poaceae</taxon>
        <taxon>PACMAD clade</taxon>
        <taxon>Chloridoideae</taxon>
        <taxon>Cynodonteae</taxon>
        <taxon>Eleusininae</taxon>
        <taxon>Eleusine</taxon>
    </lineage>
</organism>
<evidence type="ECO:0000256" key="1">
    <source>
        <dbReference type="ARBA" id="ARBA00009500"/>
    </source>
</evidence>
<dbReference type="GO" id="GO:0005615">
    <property type="term" value="C:extracellular space"/>
    <property type="evidence" value="ECO:0007669"/>
    <property type="project" value="InterPro"/>
</dbReference>
<dbReference type="GO" id="GO:0004867">
    <property type="term" value="F:serine-type endopeptidase inhibitor activity"/>
    <property type="evidence" value="ECO:0007669"/>
    <property type="project" value="InterPro"/>
</dbReference>
<dbReference type="Gene3D" id="3.30.497.10">
    <property type="entry name" value="Antithrombin, subunit I, domain 2"/>
    <property type="match status" value="1"/>
</dbReference>
<comment type="caution">
    <text evidence="3">The sequence shown here is derived from an EMBL/GenBank/DDBJ whole genome shotgun (WGS) entry which is preliminary data.</text>
</comment>
<reference evidence="3" key="2">
    <citation type="submission" date="2021-12" db="EMBL/GenBank/DDBJ databases">
        <title>Resequencing data analysis of finger millet.</title>
        <authorList>
            <person name="Hatakeyama M."/>
            <person name="Aluri S."/>
            <person name="Balachadran M.T."/>
            <person name="Sivarajan S.R."/>
            <person name="Poveda L."/>
            <person name="Shimizu-Inatsugi R."/>
            <person name="Schlapbach R."/>
            <person name="Sreeman S.M."/>
            <person name="Shimizu K.K."/>
        </authorList>
    </citation>
    <scope>NUCLEOTIDE SEQUENCE</scope>
</reference>
<dbReference type="InterPro" id="IPR042178">
    <property type="entry name" value="Serpin_sf_1"/>
</dbReference>
<dbReference type="PANTHER" id="PTHR11461:SF379">
    <property type="entry name" value="SERPIN DOMAIN-CONTAINING PROTEIN"/>
    <property type="match status" value="1"/>
</dbReference>
<dbReference type="PANTHER" id="PTHR11461">
    <property type="entry name" value="SERINE PROTEASE INHIBITOR, SERPIN"/>
    <property type="match status" value="1"/>
</dbReference>
<dbReference type="InterPro" id="IPR036186">
    <property type="entry name" value="Serpin_sf"/>
</dbReference>
<protein>
    <recommendedName>
        <fullName evidence="2">Serpin domain-containing protein</fullName>
    </recommendedName>
</protein>
<name>A0AAV5D6S4_ELECO</name>
<dbReference type="SUPFAM" id="SSF56574">
    <property type="entry name" value="Serpins"/>
    <property type="match status" value="1"/>
</dbReference>
<dbReference type="Pfam" id="PF00079">
    <property type="entry name" value="Serpin"/>
    <property type="match status" value="1"/>
</dbReference>
<sequence>MWNHMPKGYVTYVPVGEFCLPKFKLTFERDIVDDLKALGLYLPFDKEKANMIGMHMKGGVGVDSVRHKAVIEMNEEGTEAAAVTMEYCDEGNRYTAADSIVTQGIMPPPQRPWRTGEDVSLSRRVAATFLLMTMADFSDQSTASMQSGSIQQPTASMQSGAPNVAAFLPQSAAVVATDVQVKSTKCNACCCEN</sequence>
<accession>A0AAV5D6S4</accession>
<proteinExistence type="inferred from homology"/>
<comment type="similarity">
    <text evidence="1">Belongs to the serpin family.</text>
</comment>
<evidence type="ECO:0000313" key="3">
    <source>
        <dbReference type="EMBL" id="GJN06689.1"/>
    </source>
</evidence>
<keyword evidence="4" id="KW-1185">Reference proteome</keyword>
<gene>
    <name evidence="3" type="primary">ga24445</name>
    <name evidence="3" type="ORF">PR202_ga24445</name>
</gene>
<dbReference type="Proteomes" id="UP001054889">
    <property type="component" value="Unassembled WGS sequence"/>
</dbReference>
<dbReference type="AlphaFoldDB" id="A0AAV5D6S4"/>
<evidence type="ECO:0000259" key="2">
    <source>
        <dbReference type="Pfam" id="PF00079"/>
    </source>
</evidence>
<dbReference type="InterPro" id="IPR000215">
    <property type="entry name" value="Serpin_fam"/>
</dbReference>
<evidence type="ECO:0000313" key="4">
    <source>
        <dbReference type="Proteomes" id="UP001054889"/>
    </source>
</evidence>
<dbReference type="EMBL" id="BQKI01000013">
    <property type="protein sequence ID" value="GJN06689.1"/>
    <property type="molecule type" value="Genomic_DNA"/>
</dbReference>
<feature type="domain" description="Serpin" evidence="2">
    <location>
        <begin position="17"/>
        <end position="86"/>
    </location>
</feature>
<reference evidence="3" key="1">
    <citation type="journal article" date="2018" name="DNA Res.">
        <title>Multiple hybrid de novo genome assembly of finger millet, an orphan allotetraploid crop.</title>
        <authorList>
            <person name="Hatakeyama M."/>
            <person name="Aluri S."/>
            <person name="Balachadran M.T."/>
            <person name="Sivarajan S.R."/>
            <person name="Patrignani A."/>
            <person name="Gruter S."/>
            <person name="Poveda L."/>
            <person name="Shimizu-Inatsugi R."/>
            <person name="Baeten J."/>
            <person name="Francoijs K.J."/>
            <person name="Nataraja K.N."/>
            <person name="Reddy Y.A.N."/>
            <person name="Phadnis S."/>
            <person name="Ravikumar R.L."/>
            <person name="Schlapbach R."/>
            <person name="Sreeman S.M."/>
            <person name="Shimizu K.K."/>
        </authorList>
    </citation>
    <scope>NUCLEOTIDE SEQUENCE</scope>
</reference>